<dbReference type="SMART" id="SM00316">
    <property type="entry name" value="S1"/>
    <property type="match status" value="1"/>
</dbReference>
<organism evidence="10 11">
    <name type="scientific">Roseospira marina</name>
    <dbReference type="NCBI Taxonomy" id="140057"/>
    <lineage>
        <taxon>Bacteria</taxon>
        <taxon>Pseudomonadati</taxon>
        <taxon>Pseudomonadota</taxon>
        <taxon>Alphaproteobacteria</taxon>
        <taxon>Rhodospirillales</taxon>
        <taxon>Rhodospirillaceae</taxon>
        <taxon>Roseospira</taxon>
    </lineage>
</organism>
<dbReference type="CDD" id="cd04471">
    <property type="entry name" value="S1_RNase_R"/>
    <property type="match status" value="1"/>
</dbReference>
<evidence type="ECO:0000256" key="8">
    <source>
        <dbReference type="SAM" id="MobiDB-lite"/>
    </source>
</evidence>
<dbReference type="InterPro" id="IPR040476">
    <property type="entry name" value="CSD2"/>
</dbReference>
<dbReference type="NCBIfam" id="TIGR00358">
    <property type="entry name" value="3_prime_RNase"/>
    <property type="match status" value="1"/>
</dbReference>
<keyword evidence="5 7" id="KW-0269">Exonuclease</keyword>
<dbReference type="GO" id="GO:0005829">
    <property type="term" value="C:cytosol"/>
    <property type="evidence" value="ECO:0007669"/>
    <property type="project" value="TreeGrafter"/>
</dbReference>
<feature type="region of interest" description="Disordered" evidence="8">
    <location>
        <begin position="758"/>
        <end position="798"/>
    </location>
</feature>
<evidence type="ECO:0000256" key="5">
    <source>
        <dbReference type="ARBA" id="ARBA00022839"/>
    </source>
</evidence>
<feature type="compositionally biased region" description="Gly residues" evidence="8">
    <location>
        <begin position="774"/>
        <end position="785"/>
    </location>
</feature>
<dbReference type="Pfam" id="PF17876">
    <property type="entry name" value="CSD2"/>
    <property type="match status" value="1"/>
</dbReference>
<dbReference type="GO" id="GO:0008859">
    <property type="term" value="F:exoribonuclease II activity"/>
    <property type="evidence" value="ECO:0007669"/>
    <property type="project" value="UniProtKB-UniRule"/>
</dbReference>
<evidence type="ECO:0000259" key="9">
    <source>
        <dbReference type="PROSITE" id="PS50126"/>
    </source>
</evidence>
<evidence type="ECO:0000256" key="3">
    <source>
        <dbReference type="ARBA" id="ARBA00022722"/>
    </source>
</evidence>
<dbReference type="OrthoDB" id="9764149at2"/>
<evidence type="ECO:0000256" key="4">
    <source>
        <dbReference type="ARBA" id="ARBA00022801"/>
    </source>
</evidence>
<evidence type="ECO:0000256" key="6">
    <source>
        <dbReference type="ARBA" id="ARBA00022884"/>
    </source>
</evidence>
<comment type="catalytic activity">
    <reaction evidence="1 7">
        <text>Exonucleolytic cleavage in the 3'- to 5'-direction to yield nucleoside 5'-phosphates.</text>
        <dbReference type="EC" id="3.1.13.1"/>
    </reaction>
</comment>
<dbReference type="EC" id="3.1.13.1" evidence="7"/>
<dbReference type="PANTHER" id="PTHR23355:SF9">
    <property type="entry name" value="DIS3-LIKE EXONUCLEASE 2"/>
    <property type="match status" value="1"/>
</dbReference>
<dbReference type="InterPro" id="IPR050180">
    <property type="entry name" value="RNR_Ribonuclease"/>
</dbReference>
<comment type="function">
    <text evidence="7">3'-5' exoribonuclease that releases 5'-nucleoside monophosphates and is involved in maturation of structured RNAs.</text>
</comment>
<evidence type="ECO:0000256" key="7">
    <source>
        <dbReference type="HAMAP-Rule" id="MF_01895"/>
    </source>
</evidence>
<feature type="domain" description="S1 motif" evidence="9">
    <location>
        <begin position="674"/>
        <end position="755"/>
    </location>
</feature>
<evidence type="ECO:0000256" key="2">
    <source>
        <dbReference type="ARBA" id="ARBA00022490"/>
    </source>
</evidence>
<dbReference type="GO" id="GO:0003723">
    <property type="term" value="F:RNA binding"/>
    <property type="evidence" value="ECO:0007669"/>
    <property type="project" value="UniProtKB-UniRule"/>
</dbReference>
<comment type="caution">
    <text evidence="10">The sequence shown here is derived from an EMBL/GenBank/DDBJ whole genome shotgun (WGS) entry which is preliminary data.</text>
</comment>
<comment type="similarity">
    <text evidence="7">Belongs to the RNR ribonuclease family. RNase R subfamily.</text>
</comment>
<evidence type="ECO:0000256" key="1">
    <source>
        <dbReference type="ARBA" id="ARBA00001849"/>
    </source>
</evidence>
<keyword evidence="2 7" id="KW-0963">Cytoplasm</keyword>
<dbReference type="PROSITE" id="PS50126">
    <property type="entry name" value="S1"/>
    <property type="match status" value="1"/>
</dbReference>
<reference evidence="10 11" key="1">
    <citation type="submission" date="2019-09" db="EMBL/GenBank/DDBJ databases">
        <title>Genome sequence of Roseospira marina, one of the more divergent members of the non-sulfur purple photosynthetic bacterial family, the Rhodospirillaceae.</title>
        <authorList>
            <person name="Meyer T."/>
            <person name="Kyndt J."/>
        </authorList>
    </citation>
    <scope>NUCLEOTIDE SEQUENCE [LARGE SCALE GENOMIC DNA]</scope>
    <source>
        <strain evidence="10 11">DSM 15113</strain>
    </source>
</reference>
<dbReference type="InterPro" id="IPR003029">
    <property type="entry name" value="S1_domain"/>
</dbReference>
<keyword evidence="3 7" id="KW-0540">Nuclease</keyword>
<dbReference type="InterPro" id="IPR012340">
    <property type="entry name" value="NA-bd_OB-fold"/>
</dbReference>
<keyword evidence="6 7" id="KW-0694">RNA-binding</keyword>
<evidence type="ECO:0000313" key="11">
    <source>
        <dbReference type="Proteomes" id="UP000324065"/>
    </source>
</evidence>
<dbReference type="PROSITE" id="PS01175">
    <property type="entry name" value="RIBONUCLEASE_II"/>
    <property type="match status" value="1"/>
</dbReference>
<comment type="subcellular location">
    <subcellularLocation>
        <location evidence="7">Cytoplasm</location>
    </subcellularLocation>
</comment>
<dbReference type="Pfam" id="PF00773">
    <property type="entry name" value="RNB"/>
    <property type="match status" value="1"/>
</dbReference>
<proteinExistence type="inferred from homology"/>
<protein>
    <recommendedName>
        <fullName evidence="7">Ribonuclease R</fullName>
        <shortName evidence="7">RNase R</shortName>
        <ecNumber evidence="7">3.1.13.1</ecNumber>
    </recommendedName>
</protein>
<dbReference type="Proteomes" id="UP000324065">
    <property type="component" value="Unassembled WGS sequence"/>
</dbReference>
<name>A0A5M6IDI4_9PROT</name>
<dbReference type="HAMAP" id="MF_01895">
    <property type="entry name" value="RNase_R"/>
    <property type="match status" value="1"/>
</dbReference>
<feature type="compositionally biased region" description="Basic residues" evidence="8">
    <location>
        <begin position="1"/>
        <end position="13"/>
    </location>
</feature>
<dbReference type="InterPro" id="IPR004476">
    <property type="entry name" value="RNase_II/RNase_R"/>
</dbReference>
<dbReference type="SUPFAM" id="SSF50249">
    <property type="entry name" value="Nucleic acid-binding proteins"/>
    <property type="match status" value="2"/>
</dbReference>
<dbReference type="EMBL" id="VWPJ01000005">
    <property type="protein sequence ID" value="KAA5606326.1"/>
    <property type="molecule type" value="Genomic_DNA"/>
</dbReference>
<sequence length="798" mass="87886">MTTPRRPSRRLARPPHSASCRPALRRSPLATRIAAVVPPQTPKKQAPFPTREQVVAYIRDNPDHVGKREIARAFNLNAEQRPLLRALLKDLEKDGTVQRGRKRRFAPPGTLPEVTVLTVHGTDADGELLARPDTWDADELGPPPRVLVLPMKGRHAAAIGVGDRVLARVARDGDSSYVAKPIKRLASAPTRLLGVLAEGPDGWRLRPTNKRDRNEYIVRAADRGEGGLGDLVEAEIVPGRTYGLRMARVLDRLGDTANPRAVSLICLHTHGIPTEWPPEAEDQAKAAGPTPPEDRDDLRDVPLVTIDGEDARDFDDAVWAESDPDPDNPDGWHAMVAIADVAWYVRPGDALDDEALRRGNSVYFPDRVVPMLPEALSNGWCSLRPNEDGGCLAVEMWFDARGQKIRHQFRRGIMRSAARLTYTQVQMAVDGTVDDTTGPLVEPLLRPLYGVFAALSGAREKRGSLELDLPERRVMVGEDGTVLGIQPRARYDSHRLIEELMVAANVCAAEELERLREPCLYRIHDEPSQEKLGALRDFLRTLDISLAPGQVMTPHLFNRVLERARDTEHEHLVNEVVLRAQAQAEYNPDNIGHFGLGLRRYAHFTSPIRRYADLMVHRALIRGLRLGAGALEDDQAEQLAEIGGHISSTERRAAAAERDAVNRFIVGFLAGKVGATFSGRVNGVTRAGLFVTLDDTGADGLIPISTLPADFYWHNEDARCLEGREHGRVYRLGQPVTVRLREADPLVGGLLFEVLDDDGTAPAGRRGPRTKAGGPKGGRPKTGGPGRRHGPPPRHRGR</sequence>
<keyword evidence="11" id="KW-1185">Reference proteome</keyword>
<dbReference type="PANTHER" id="PTHR23355">
    <property type="entry name" value="RIBONUCLEASE"/>
    <property type="match status" value="1"/>
</dbReference>
<dbReference type="AlphaFoldDB" id="A0A5M6IDI4"/>
<dbReference type="Gene3D" id="2.40.50.140">
    <property type="entry name" value="Nucleic acid-binding proteins"/>
    <property type="match status" value="1"/>
</dbReference>
<dbReference type="InterPro" id="IPR022966">
    <property type="entry name" value="RNase_II/R_CS"/>
</dbReference>
<gene>
    <name evidence="7 10" type="primary">rnr</name>
    <name evidence="10" type="ORF">F1188_07325</name>
</gene>
<dbReference type="InterPro" id="IPR001900">
    <property type="entry name" value="RNase_II/R"/>
</dbReference>
<feature type="compositionally biased region" description="Basic residues" evidence="8">
    <location>
        <begin position="786"/>
        <end position="798"/>
    </location>
</feature>
<dbReference type="InterPro" id="IPR011805">
    <property type="entry name" value="RNase_R"/>
</dbReference>
<dbReference type="SMART" id="SM00955">
    <property type="entry name" value="RNB"/>
    <property type="match status" value="1"/>
</dbReference>
<accession>A0A5M6IDI4</accession>
<feature type="compositionally biased region" description="Low complexity" evidence="8">
    <location>
        <begin position="761"/>
        <end position="773"/>
    </location>
</feature>
<dbReference type="GO" id="GO:0006402">
    <property type="term" value="P:mRNA catabolic process"/>
    <property type="evidence" value="ECO:0007669"/>
    <property type="project" value="TreeGrafter"/>
</dbReference>
<feature type="region of interest" description="Disordered" evidence="8">
    <location>
        <begin position="274"/>
        <end position="298"/>
    </location>
</feature>
<keyword evidence="4 7" id="KW-0378">Hydrolase</keyword>
<feature type="region of interest" description="Disordered" evidence="8">
    <location>
        <begin position="1"/>
        <end position="25"/>
    </location>
</feature>
<dbReference type="NCBIfam" id="TIGR02063">
    <property type="entry name" value="RNase_R"/>
    <property type="match status" value="1"/>
</dbReference>
<evidence type="ECO:0000313" key="10">
    <source>
        <dbReference type="EMBL" id="KAA5606326.1"/>
    </source>
</evidence>
<dbReference type="Pfam" id="PF00575">
    <property type="entry name" value="S1"/>
    <property type="match status" value="1"/>
</dbReference>